<accession>A0ABP8AXI0</accession>
<proteinExistence type="predicted"/>
<gene>
    <name evidence="1" type="ORF">GCM10022252_34140</name>
</gene>
<keyword evidence="2" id="KW-1185">Reference proteome</keyword>
<reference evidence="2" key="1">
    <citation type="journal article" date="2019" name="Int. J. Syst. Evol. Microbiol.">
        <title>The Global Catalogue of Microorganisms (GCM) 10K type strain sequencing project: providing services to taxonomists for standard genome sequencing and annotation.</title>
        <authorList>
            <consortium name="The Broad Institute Genomics Platform"/>
            <consortium name="The Broad Institute Genome Sequencing Center for Infectious Disease"/>
            <person name="Wu L."/>
            <person name="Ma J."/>
        </authorList>
    </citation>
    <scope>NUCLEOTIDE SEQUENCE [LARGE SCALE GENOMIC DNA]</scope>
    <source>
        <strain evidence="2">JCM 17388</strain>
    </source>
</reference>
<evidence type="ECO:0000313" key="2">
    <source>
        <dbReference type="Proteomes" id="UP001501251"/>
    </source>
</evidence>
<protein>
    <submittedName>
        <fullName evidence="1">Uncharacterized protein</fullName>
    </submittedName>
</protein>
<evidence type="ECO:0000313" key="1">
    <source>
        <dbReference type="EMBL" id="GAA4192562.1"/>
    </source>
</evidence>
<dbReference type="Proteomes" id="UP001501251">
    <property type="component" value="Unassembled WGS sequence"/>
</dbReference>
<sequence>MDAGHSKTVRGAALTCPKTFGQHDLTCGLCWTRSKFDVHEHGLGAEEARTGKATGWSHATLHTSDQIRSGASTGTREEVFYYGQ</sequence>
<comment type="caution">
    <text evidence="1">The sequence shown here is derived from an EMBL/GenBank/DDBJ whole genome shotgun (WGS) entry which is preliminary data.</text>
</comment>
<organism evidence="1 2">
    <name type="scientific">Streptosporangium oxazolinicum</name>
    <dbReference type="NCBI Taxonomy" id="909287"/>
    <lineage>
        <taxon>Bacteria</taxon>
        <taxon>Bacillati</taxon>
        <taxon>Actinomycetota</taxon>
        <taxon>Actinomycetes</taxon>
        <taxon>Streptosporangiales</taxon>
        <taxon>Streptosporangiaceae</taxon>
        <taxon>Streptosporangium</taxon>
    </lineage>
</organism>
<name>A0ABP8AXI0_9ACTN</name>
<dbReference type="EMBL" id="BAABAQ010000005">
    <property type="protein sequence ID" value="GAA4192562.1"/>
    <property type="molecule type" value="Genomic_DNA"/>
</dbReference>